<name>A0AAF3EZK4_9BILA</name>
<keyword evidence="1" id="KW-1185">Reference proteome</keyword>
<sequence length="341" mass="38797">MSERILHGRKSHLSSLPAILRNLQMMKLIQPRPIHSNAFHAISRVTHVQLNGSRLYQMQNVRGNQPSEDVDVYSHCFEEILDAKDDFKTKYKNVAKDNVMRLISAENKKIQEQKKTTTLEDERSVALTTNDTWSSPNSLIQLQPYTCDYLNEANGVIETLMLLAKPIIGRHSAKNLAKSIRSTIADFSFQDKIVAVVTVGATNVRKAVKDEQHGGICCAAHRLNVLAVLKNIHQSHHSRKEYIERLSSRKASILEIIPSFKMLELSTKRFLEVRRNKTTISKQTNRRKLLVMGCLTLCTKGLCRKKFRLSGCYQKRETTFCKPGTNTKTCLRAASPRKSFC</sequence>
<evidence type="ECO:0000313" key="2">
    <source>
        <dbReference type="WBParaSite" id="MBELARI_LOCUS19623.1"/>
    </source>
</evidence>
<reference evidence="2" key="1">
    <citation type="submission" date="2024-02" db="UniProtKB">
        <authorList>
            <consortium name="WormBaseParasite"/>
        </authorList>
    </citation>
    <scope>IDENTIFICATION</scope>
</reference>
<evidence type="ECO:0000313" key="1">
    <source>
        <dbReference type="Proteomes" id="UP000887575"/>
    </source>
</evidence>
<dbReference type="WBParaSite" id="MBELARI_LOCUS19623.1">
    <property type="protein sequence ID" value="MBELARI_LOCUS19623.1"/>
    <property type="gene ID" value="MBELARI_LOCUS19623"/>
</dbReference>
<dbReference type="SUPFAM" id="SSF53098">
    <property type="entry name" value="Ribonuclease H-like"/>
    <property type="match status" value="1"/>
</dbReference>
<dbReference type="Proteomes" id="UP000887575">
    <property type="component" value="Unassembled WGS sequence"/>
</dbReference>
<accession>A0AAF3EZK4</accession>
<protein>
    <submittedName>
        <fullName evidence="2">Uncharacterized protein</fullName>
    </submittedName>
</protein>
<dbReference type="AlphaFoldDB" id="A0AAF3EZK4"/>
<dbReference type="InterPro" id="IPR012337">
    <property type="entry name" value="RNaseH-like_sf"/>
</dbReference>
<proteinExistence type="predicted"/>
<organism evidence="1 2">
    <name type="scientific">Mesorhabditis belari</name>
    <dbReference type="NCBI Taxonomy" id="2138241"/>
    <lineage>
        <taxon>Eukaryota</taxon>
        <taxon>Metazoa</taxon>
        <taxon>Ecdysozoa</taxon>
        <taxon>Nematoda</taxon>
        <taxon>Chromadorea</taxon>
        <taxon>Rhabditida</taxon>
        <taxon>Rhabditina</taxon>
        <taxon>Rhabditomorpha</taxon>
        <taxon>Rhabditoidea</taxon>
        <taxon>Rhabditidae</taxon>
        <taxon>Mesorhabditinae</taxon>
        <taxon>Mesorhabditis</taxon>
    </lineage>
</organism>